<dbReference type="InterPro" id="IPR019341">
    <property type="entry name" value="Alpha/Gamma-adaptin-bd_p34"/>
</dbReference>
<sequence>MLANGPSSPDYSLWILKRLLIHRLILGLLSVDFEEASDSLSQLCGHGWTINTEYYTADVSVWMAHLHDAFSIGTLPMFNQLAALVIFFDMNDVRLFPLLRLYIANSLMFYASLSVDGDSQGVERLYGALSAHMWPGMILKSGNKITEPSLPEKEELSSGESNFEFEYEILSAGSAEPWDDTDKGWVSTNAMTPSSEMAGFVAQNSSVVERDQENGTRSDEEKPSTSTASL</sequence>
<evidence type="ECO:0000313" key="4">
    <source>
        <dbReference type="Proteomes" id="UP001459277"/>
    </source>
</evidence>
<dbReference type="Proteomes" id="UP001459277">
    <property type="component" value="Unassembled WGS sequence"/>
</dbReference>
<feature type="signal peptide" evidence="2">
    <location>
        <begin position="1"/>
        <end position="30"/>
    </location>
</feature>
<evidence type="ECO:0000256" key="2">
    <source>
        <dbReference type="SAM" id="SignalP"/>
    </source>
</evidence>
<accession>A0AAW2BN07</accession>
<dbReference type="PANTHER" id="PTHR14659:SF1">
    <property type="entry name" value="ALPHA- AND GAMMA-ADAPTIN-BINDING PROTEIN P34"/>
    <property type="match status" value="1"/>
</dbReference>
<dbReference type="PANTHER" id="PTHR14659">
    <property type="entry name" value="ALPHA- AND GAMMA-ADAPTIN-BINDING PROTEIN P34"/>
    <property type="match status" value="1"/>
</dbReference>
<comment type="caution">
    <text evidence="3">The sequence shown here is derived from an EMBL/GenBank/DDBJ whole genome shotgun (WGS) entry which is preliminary data.</text>
</comment>
<dbReference type="EMBL" id="JAZDWU010000011">
    <property type="protein sequence ID" value="KAK9987336.1"/>
    <property type="molecule type" value="Genomic_DNA"/>
</dbReference>
<feature type="chain" id="PRO_5043957405" evidence="2">
    <location>
        <begin position="31"/>
        <end position="230"/>
    </location>
</feature>
<dbReference type="AlphaFoldDB" id="A0AAW2BN07"/>
<evidence type="ECO:0000256" key="1">
    <source>
        <dbReference type="SAM" id="MobiDB-lite"/>
    </source>
</evidence>
<gene>
    <name evidence="3" type="ORF">SO802_032287</name>
</gene>
<reference evidence="3 4" key="1">
    <citation type="submission" date="2024-01" db="EMBL/GenBank/DDBJ databases">
        <title>A telomere-to-telomere, gap-free genome of sweet tea (Lithocarpus litseifolius).</title>
        <authorList>
            <person name="Zhou J."/>
        </authorList>
    </citation>
    <scope>NUCLEOTIDE SEQUENCE [LARGE SCALE GENOMIC DNA]</scope>
    <source>
        <strain evidence="3">Zhou-2022a</strain>
        <tissue evidence="3">Leaf</tissue>
    </source>
</reference>
<keyword evidence="2" id="KW-0732">Signal</keyword>
<feature type="compositionally biased region" description="Basic and acidic residues" evidence="1">
    <location>
        <begin position="208"/>
        <end position="223"/>
    </location>
</feature>
<name>A0AAW2BN07_9ROSI</name>
<feature type="region of interest" description="Disordered" evidence="1">
    <location>
        <begin position="192"/>
        <end position="230"/>
    </location>
</feature>
<protein>
    <submittedName>
        <fullName evidence="3">Uncharacterized protein</fullName>
    </submittedName>
</protein>
<evidence type="ECO:0000313" key="3">
    <source>
        <dbReference type="EMBL" id="KAK9987336.1"/>
    </source>
</evidence>
<proteinExistence type="predicted"/>
<organism evidence="3 4">
    <name type="scientific">Lithocarpus litseifolius</name>
    <dbReference type="NCBI Taxonomy" id="425828"/>
    <lineage>
        <taxon>Eukaryota</taxon>
        <taxon>Viridiplantae</taxon>
        <taxon>Streptophyta</taxon>
        <taxon>Embryophyta</taxon>
        <taxon>Tracheophyta</taxon>
        <taxon>Spermatophyta</taxon>
        <taxon>Magnoliopsida</taxon>
        <taxon>eudicotyledons</taxon>
        <taxon>Gunneridae</taxon>
        <taxon>Pentapetalae</taxon>
        <taxon>rosids</taxon>
        <taxon>fabids</taxon>
        <taxon>Fagales</taxon>
        <taxon>Fagaceae</taxon>
        <taxon>Lithocarpus</taxon>
    </lineage>
</organism>
<keyword evidence="4" id="KW-1185">Reference proteome</keyword>